<sequence>MLSVSAPQLPSAPPHDLYRWQLDALISWLRCGRRGVIEAVTGSGKTDVAIAAAADAWRRGQFVLVVVPSRVLMEQWHGRLTAALHGARIGRLGDSGRDTPARCDVLVATRHSAAAHKPVPPGEGGGLLIADECHGLGGGVLRRALLPQYEERLGLTATLERSDDAVTDLLLPYFGGICYRYGFEQAIADGVCARPRVALVGVTLSAKERAEYISTEQQLVNARRHLRLVRGVPLEPFGAFLTAVAHLADKDSGHDGRAARDYLDAFSKRRHIVAQSTGKYELLGRFAPAIRAAHGALLFTETVRAANHAINRLDPLVAIELITGSTARGQRRDILDDLRTRRLDAVAAPRVLDEGIDVPDANLGIVMSASRTRRQMIQRMGRILRRKRPGVGTRFVIMFAKDTLEDPAQRIDRDGFLDEIERISEAAGIFDADHFEALDSFLAEPGPSVVPEPERLDGWRRAIAEIDIAHDGHADDRVAALIAGIGVEALYAWVSFARRGENDALQSTVWRDLEARLPVPAPSTAPYLEAELAELPEIAQPKAEPRRLSTGQAPLEISAVGSAWQMSCTGCGETSPQVRFRWQVLDQTVACCCA</sequence>
<dbReference type="Pfam" id="PF04851">
    <property type="entry name" value="ResIII"/>
    <property type="match status" value="1"/>
</dbReference>
<evidence type="ECO:0000259" key="5">
    <source>
        <dbReference type="PROSITE" id="PS51192"/>
    </source>
</evidence>
<gene>
    <name evidence="7" type="ORF">UFOPK2754_01451</name>
</gene>
<dbReference type="InterPro" id="IPR001650">
    <property type="entry name" value="Helicase_C-like"/>
</dbReference>
<evidence type="ECO:0000256" key="2">
    <source>
        <dbReference type="ARBA" id="ARBA00022801"/>
    </source>
</evidence>
<keyword evidence="1" id="KW-0547">Nucleotide-binding</keyword>
<organism evidence="7">
    <name type="scientific">freshwater metagenome</name>
    <dbReference type="NCBI Taxonomy" id="449393"/>
    <lineage>
        <taxon>unclassified sequences</taxon>
        <taxon>metagenomes</taxon>
        <taxon>ecological metagenomes</taxon>
    </lineage>
</organism>
<accession>A0A6J6TD35</accession>
<keyword evidence="3" id="KW-0347">Helicase</keyword>
<dbReference type="CDD" id="cd17926">
    <property type="entry name" value="DEXHc_RE"/>
    <property type="match status" value="1"/>
</dbReference>
<keyword evidence="2" id="KW-0378">Hydrolase</keyword>
<protein>
    <submittedName>
        <fullName evidence="7">Unannotated protein</fullName>
    </submittedName>
</protein>
<dbReference type="InterPro" id="IPR014001">
    <property type="entry name" value="Helicase_ATP-bd"/>
</dbReference>
<evidence type="ECO:0000256" key="4">
    <source>
        <dbReference type="ARBA" id="ARBA00022840"/>
    </source>
</evidence>
<dbReference type="PROSITE" id="PS51192">
    <property type="entry name" value="HELICASE_ATP_BIND_1"/>
    <property type="match status" value="1"/>
</dbReference>
<dbReference type="GO" id="GO:0005524">
    <property type="term" value="F:ATP binding"/>
    <property type="evidence" value="ECO:0007669"/>
    <property type="project" value="UniProtKB-KW"/>
</dbReference>
<dbReference type="GO" id="GO:0003677">
    <property type="term" value="F:DNA binding"/>
    <property type="evidence" value="ECO:0007669"/>
    <property type="project" value="InterPro"/>
</dbReference>
<evidence type="ECO:0000259" key="6">
    <source>
        <dbReference type="PROSITE" id="PS51194"/>
    </source>
</evidence>
<dbReference type="SMART" id="SM00487">
    <property type="entry name" value="DEXDc"/>
    <property type="match status" value="1"/>
</dbReference>
<dbReference type="PANTHER" id="PTHR11274">
    <property type="entry name" value="RAD25/XP-B DNA REPAIR HELICASE"/>
    <property type="match status" value="1"/>
</dbReference>
<dbReference type="PROSITE" id="PS51194">
    <property type="entry name" value="HELICASE_CTER"/>
    <property type="match status" value="1"/>
</dbReference>
<dbReference type="InterPro" id="IPR050615">
    <property type="entry name" value="ATP-dep_DNA_Helicase"/>
</dbReference>
<dbReference type="GO" id="GO:0016787">
    <property type="term" value="F:hydrolase activity"/>
    <property type="evidence" value="ECO:0007669"/>
    <property type="project" value="UniProtKB-KW"/>
</dbReference>
<evidence type="ECO:0000256" key="1">
    <source>
        <dbReference type="ARBA" id="ARBA00022741"/>
    </source>
</evidence>
<dbReference type="GO" id="GO:0004386">
    <property type="term" value="F:helicase activity"/>
    <property type="evidence" value="ECO:0007669"/>
    <property type="project" value="UniProtKB-KW"/>
</dbReference>
<dbReference type="Gene3D" id="3.40.50.300">
    <property type="entry name" value="P-loop containing nucleotide triphosphate hydrolases"/>
    <property type="match status" value="2"/>
</dbReference>
<dbReference type="PANTHER" id="PTHR11274:SF0">
    <property type="entry name" value="GENERAL TRANSCRIPTION AND DNA REPAIR FACTOR IIH HELICASE SUBUNIT XPB"/>
    <property type="match status" value="1"/>
</dbReference>
<dbReference type="EMBL" id="CAEZYR010000047">
    <property type="protein sequence ID" value="CAB4745058.1"/>
    <property type="molecule type" value="Genomic_DNA"/>
</dbReference>
<feature type="domain" description="Helicase ATP-binding" evidence="5">
    <location>
        <begin position="26"/>
        <end position="177"/>
    </location>
</feature>
<evidence type="ECO:0000313" key="7">
    <source>
        <dbReference type="EMBL" id="CAB4745058.1"/>
    </source>
</evidence>
<reference evidence="7" key="1">
    <citation type="submission" date="2020-05" db="EMBL/GenBank/DDBJ databases">
        <authorList>
            <person name="Chiriac C."/>
            <person name="Salcher M."/>
            <person name="Ghai R."/>
            <person name="Kavagutti S V."/>
        </authorList>
    </citation>
    <scope>NUCLEOTIDE SEQUENCE</scope>
</reference>
<dbReference type="AlphaFoldDB" id="A0A6J6TD35"/>
<keyword evidence="4" id="KW-0067">ATP-binding</keyword>
<name>A0A6J6TD35_9ZZZZ</name>
<dbReference type="InterPro" id="IPR006935">
    <property type="entry name" value="Helicase/UvrB_N"/>
</dbReference>
<evidence type="ECO:0000256" key="3">
    <source>
        <dbReference type="ARBA" id="ARBA00022806"/>
    </source>
</evidence>
<proteinExistence type="predicted"/>
<feature type="domain" description="Helicase C-terminal" evidence="6">
    <location>
        <begin position="282"/>
        <end position="457"/>
    </location>
</feature>
<dbReference type="SUPFAM" id="SSF52540">
    <property type="entry name" value="P-loop containing nucleoside triphosphate hydrolases"/>
    <property type="match status" value="1"/>
</dbReference>
<dbReference type="Pfam" id="PF00271">
    <property type="entry name" value="Helicase_C"/>
    <property type="match status" value="1"/>
</dbReference>
<dbReference type="SMART" id="SM00490">
    <property type="entry name" value="HELICc"/>
    <property type="match status" value="1"/>
</dbReference>
<dbReference type="InterPro" id="IPR027417">
    <property type="entry name" value="P-loop_NTPase"/>
</dbReference>